<dbReference type="AlphaFoldDB" id="A0A8E2F3S4"/>
<reference evidence="3 4" key="1">
    <citation type="journal article" date="2016" name="Nat. Commun.">
        <title>Ectomycorrhizal ecology is imprinted in the genome of the dominant symbiotic fungus Cenococcum geophilum.</title>
        <authorList>
            <consortium name="DOE Joint Genome Institute"/>
            <person name="Peter M."/>
            <person name="Kohler A."/>
            <person name="Ohm R.A."/>
            <person name="Kuo A."/>
            <person name="Krutzmann J."/>
            <person name="Morin E."/>
            <person name="Arend M."/>
            <person name="Barry K.W."/>
            <person name="Binder M."/>
            <person name="Choi C."/>
            <person name="Clum A."/>
            <person name="Copeland A."/>
            <person name="Grisel N."/>
            <person name="Haridas S."/>
            <person name="Kipfer T."/>
            <person name="LaButti K."/>
            <person name="Lindquist E."/>
            <person name="Lipzen A."/>
            <person name="Maire R."/>
            <person name="Meier B."/>
            <person name="Mihaltcheva S."/>
            <person name="Molinier V."/>
            <person name="Murat C."/>
            <person name="Poggeler S."/>
            <person name="Quandt C.A."/>
            <person name="Sperisen C."/>
            <person name="Tritt A."/>
            <person name="Tisserant E."/>
            <person name="Crous P.W."/>
            <person name="Henrissat B."/>
            <person name="Nehls U."/>
            <person name="Egli S."/>
            <person name="Spatafora J.W."/>
            <person name="Grigoriev I.V."/>
            <person name="Martin F.M."/>
        </authorList>
    </citation>
    <scope>NUCLEOTIDE SEQUENCE [LARGE SCALE GENOMIC DNA]</scope>
    <source>
        <strain evidence="3 4">CBS 207.34</strain>
    </source>
</reference>
<accession>A0A8E2F3S4</accession>
<dbReference type="OrthoDB" id="121380at2759"/>
<feature type="signal peptide" evidence="2">
    <location>
        <begin position="1"/>
        <end position="15"/>
    </location>
</feature>
<dbReference type="GO" id="GO:0016702">
    <property type="term" value="F:oxidoreductase activity, acting on single donors with incorporation of molecular oxygen, incorporation of two atoms of oxygen"/>
    <property type="evidence" value="ECO:0007669"/>
    <property type="project" value="InterPro"/>
</dbReference>
<evidence type="ECO:0000313" key="3">
    <source>
        <dbReference type="EMBL" id="OCL09936.1"/>
    </source>
</evidence>
<evidence type="ECO:0000256" key="1">
    <source>
        <dbReference type="SAM" id="Phobius"/>
    </source>
</evidence>
<sequence>MIVLLLFTLIALAIAHSPSSLSTSQTLRLKQTRDICSRKVHCILNKEAMEGPFYVPHPLIRTNITEDRPGIPLSLEITVLNAKNCSVVPNAFVDIWHADAMGEYSGWATGSLLSSTSHLTARGTPIESSHWLRGVQATDDSGVARFNTVWPGWYRGRSTHIHLRIHSGNVTLSHGVFLGGERVAHTGQLFFADELVTEVSKTREPYVSRRKTLLPRMNGDDGIFVGSDGGDQIVDVQADEDVFHGSVTVGIDPESDHHESPMRPPHFGRPGRSPWRDFLAAVFGALIVVAVWALAKLFLRWRQARSGYSAVQLSDDDGAYSLTKPR</sequence>
<dbReference type="Gene3D" id="2.60.130.10">
    <property type="entry name" value="Aromatic compound dioxygenase"/>
    <property type="match status" value="1"/>
</dbReference>
<keyword evidence="1" id="KW-0812">Transmembrane</keyword>
<protein>
    <submittedName>
        <fullName evidence="3">Aromatic compound dioxygenase</fullName>
    </submittedName>
</protein>
<proteinExistence type="predicted"/>
<keyword evidence="4" id="KW-1185">Reference proteome</keyword>
<dbReference type="EMBL" id="KV749334">
    <property type="protein sequence ID" value="OCL09936.1"/>
    <property type="molecule type" value="Genomic_DNA"/>
</dbReference>
<gene>
    <name evidence="3" type="ORF">AOQ84DRAFT_316200</name>
</gene>
<keyword evidence="2" id="KW-0732">Signal</keyword>
<feature type="transmembrane region" description="Helical" evidence="1">
    <location>
        <begin position="278"/>
        <end position="299"/>
    </location>
</feature>
<keyword evidence="1" id="KW-1133">Transmembrane helix</keyword>
<organism evidence="3 4">
    <name type="scientific">Glonium stellatum</name>
    <dbReference type="NCBI Taxonomy" id="574774"/>
    <lineage>
        <taxon>Eukaryota</taxon>
        <taxon>Fungi</taxon>
        <taxon>Dikarya</taxon>
        <taxon>Ascomycota</taxon>
        <taxon>Pezizomycotina</taxon>
        <taxon>Dothideomycetes</taxon>
        <taxon>Pleosporomycetidae</taxon>
        <taxon>Gloniales</taxon>
        <taxon>Gloniaceae</taxon>
        <taxon>Glonium</taxon>
    </lineage>
</organism>
<keyword evidence="3" id="KW-0560">Oxidoreductase</keyword>
<dbReference type="CDD" id="cd03457">
    <property type="entry name" value="intradiol_dioxygenase_like"/>
    <property type="match status" value="1"/>
</dbReference>
<keyword evidence="3" id="KW-0223">Dioxygenase</keyword>
<dbReference type="Proteomes" id="UP000250140">
    <property type="component" value="Unassembled WGS sequence"/>
</dbReference>
<name>A0A8E2F3S4_9PEZI</name>
<dbReference type="GO" id="GO:0005506">
    <property type="term" value="F:iron ion binding"/>
    <property type="evidence" value="ECO:0007669"/>
    <property type="project" value="InterPro"/>
</dbReference>
<keyword evidence="1" id="KW-0472">Membrane</keyword>
<dbReference type="SUPFAM" id="SSF49482">
    <property type="entry name" value="Aromatic compound dioxygenase"/>
    <property type="match status" value="1"/>
</dbReference>
<evidence type="ECO:0000313" key="4">
    <source>
        <dbReference type="Proteomes" id="UP000250140"/>
    </source>
</evidence>
<feature type="chain" id="PRO_5034525042" evidence="2">
    <location>
        <begin position="16"/>
        <end position="326"/>
    </location>
</feature>
<dbReference type="PANTHER" id="PTHR34315">
    <property type="match status" value="1"/>
</dbReference>
<dbReference type="PANTHER" id="PTHR34315:SF1">
    <property type="entry name" value="INTRADIOL RING-CLEAVAGE DIOXYGENASES DOMAIN-CONTAINING PROTEIN-RELATED"/>
    <property type="match status" value="1"/>
</dbReference>
<evidence type="ECO:0000256" key="2">
    <source>
        <dbReference type="SAM" id="SignalP"/>
    </source>
</evidence>
<dbReference type="InterPro" id="IPR015889">
    <property type="entry name" value="Intradiol_dOase_core"/>
</dbReference>